<dbReference type="EMBL" id="JBHSMZ010000001">
    <property type="protein sequence ID" value="MFC5547513.1"/>
    <property type="molecule type" value="Genomic_DNA"/>
</dbReference>
<accession>A0ABW0RSQ8</accession>
<name>A0ABW0RSQ8_9BURK</name>
<dbReference type="Proteomes" id="UP001596086">
    <property type="component" value="Unassembled WGS sequence"/>
</dbReference>
<organism evidence="1 2">
    <name type="scientific">Massilia aerilata</name>
    <dbReference type="NCBI Taxonomy" id="453817"/>
    <lineage>
        <taxon>Bacteria</taxon>
        <taxon>Pseudomonadati</taxon>
        <taxon>Pseudomonadota</taxon>
        <taxon>Betaproteobacteria</taxon>
        <taxon>Burkholderiales</taxon>
        <taxon>Oxalobacteraceae</taxon>
        <taxon>Telluria group</taxon>
        <taxon>Massilia</taxon>
    </lineage>
</organism>
<gene>
    <name evidence="1" type="ORF">ACFPO9_03170</name>
</gene>
<reference evidence="2" key="1">
    <citation type="journal article" date="2019" name="Int. J. Syst. Evol. Microbiol.">
        <title>The Global Catalogue of Microorganisms (GCM) 10K type strain sequencing project: providing services to taxonomists for standard genome sequencing and annotation.</title>
        <authorList>
            <consortium name="The Broad Institute Genomics Platform"/>
            <consortium name="The Broad Institute Genome Sequencing Center for Infectious Disease"/>
            <person name="Wu L."/>
            <person name="Ma J."/>
        </authorList>
    </citation>
    <scope>NUCLEOTIDE SEQUENCE [LARGE SCALE GENOMIC DNA]</scope>
    <source>
        <strain evidence="2">CGMCC 4.5798</strain>
    </source>
</reference>
<protein>
    <submittedName>
        <fullName evidence="1">TolC family protein</fullName>
    </submittedName>
</protein>
<proteinExistence type="predicted"/>
<comment type="caution">
    <text evidence="1">The sequence shown here is derived from an EMBL/GenBank/DDBJ whole genome shotgun (WGS) entry which is preliminary data.</text>
</comment>
<sequence length="463" mass="49997">MKLKTLGAPLALAVLAGCTTVAPDGGFASVAAGARERIGAEPRLARDDAAARELAQQVQATLAQPLGMDEAVKVAVLANPGLQASYWKVGIADADLAQAGRLPNPVLAYKHVSNAGDLAIERTFTMNLVQLLTLPLASRLEARRFEQARLEVAREIEQHARDTRVAWVDAVAAGQALDYARQVDAAAEASAELAGRMAKAGNMSQLDLSREQLYHLETQAALARAGKQAVAAREKLTRLLGLWGKDAQYSLPVHLPELPASPAQLTDIERIAIGQRLDVQAAKLDAQATAANLGLTKTTRFVNVLDLGYVNETTTGAPTARGYELTLELPLFDWGGARVARAEGVYMQAVQRVAQAAVTARSEAREGYLDYRAAYDLAAHYRDRIIPLRKRISKEVLLRYNGMLMSTQELLADSREQAGAVSGYIEALKAFWTAHAQLEAALGVRLGAQHVEHQSQEHKEHAE</sequence>
<dbReference type="PANTHER" id="PTHR30203">
    <property type="entry name" value="OUTER MEMBRANE CATION EFFLUX PROTEIN"/>
    <property type="match status" value="1"/>
</dbReference>
<dbReference type="Gene3D" id="1.20.1600.10">
    <property type="entry name" value="Outer membrane efflux proteins (OEP)"/>
    <property type="match status" value="1"/>
</dbReference>
<dbReference type="PANTHER" id="PTHR30203:SF24">
    <property type="entry name" value="BLR4935 PROTEIN"/>
    <property type="match status" value="1"/>
</dbReference>
<dbReference type="SUPFAM" id="SSF56954">
    <property type="entry name" value="Outer membrane efflux proteins (OEP)"/>
    <property type="match status" value="1"/>
</dbReference>
<keyword evidence="2" id="KW-1185">Reference proteome</keyword>
<evidence type="ECO:0000313" key="1">
    <source>
        <dbReference type="EMBL" id="MFC5547513.1"/>
    </source>
</evidence>
<dbReference type="RefSeq" id="WP_379766927.1">
    <property type="nucleotide sequence ID" value="NZ_JBHSMZ010000001.1"/>
</dbReference>
<evidence type="ECO:0000313" key="2">
    <source>
        <dbReference type="Proteomes" id="UP001596086"/>
    </source>
</evidence>
<dbReference type="InterPro" id="IPR010131">
    <property type="entry name" value="MdtP/NodT-like"/>
</dbReference>
<dbReference type="PROSITE" id="PS51257">
    <property type="entry name" value="PROKAR_LIPOPROTEIN"/>
    <property type="match status" value="1"/>
</dbReference>